<proteinExistence type="predicted"/>
<protein>
    <submittedName>
        <fullName evidence="4">Reverse transcriptase domain-containing protein</fullName>
    </submittedName>
</protein>
<feature type="compositionally biased region" description="Basic and acidic residues" evidence="1">
    <location>
        <begin position="632"/>
        <end position="650"/>
    </location>
</feature>
<evidence type="ECO:0000256" key="1">
    <source>
        <dbReference type="SAM" id="MobiDB-lite"/>
    </source>
</evidence>
<gene>
    <name evidence="4" type="ORF">Tci_037647</name>
</gene>
<name>A0A6L2LX01_TANCI</name>
<keyword evidence="4" id="KW-0695">RNA-directed DNA polymerase</keyword>
<feature type="domain" description="Tf2-1-like SH3-like" evidence="3">
    <location>
        <begin position="308"/>
        <end position="372"/>
    </location>
</feature>
<accession>A0A6L2LX01</accession>
<feature type="domain" description="Retrovirus-related Pol polyprotein from transposon TNT 1-94-like beta-barrel" evidence="2">
    <location>
        <begin position="728"/>
        <end position="796"/>
    </location>
</feature>
<feature type="region of interest" description="Disordered" evidence="1">
    <location>
        <begin position="125"/>
        <end position="149"/>
    </location>
</feature>
<dbReference type="PANTHER" id="PTHR46148:SF59">
    <property type="entry name" value="NUCLEOTIDYLTRANSFERASE, RIBONUCLEASE H"/>
    <property type="match status" value="1"/>
</dbReference>
<dbReference type="Pfam" id="PF24626">
    <property type="entry name" value="SH3_Tf2-1"/>
    <property type="match status" value="1"/>
</dbReference>
<evidence type="ECO:0000259" key="2">
    <source>
        <dbReference type="Pfam" id="PF22936"/>
    </source>
</evidence>
<evidence type="ECO:0000259" key="3">
    <source>
        <dbReference type="Pfam" id="PF24626"/>
    </source>
</evidence>
<sequence>MLPTIVAQVGDHISNQGINESQNDNATDDNIHEDVRNFNKSNGQSACSYKEFVACKPKDFDGKGGAIAYTRWVEKMEALQDISGYGDNQMVKYATVAATKPPTIQNVILKARVFIDEVVRSGSLRKTGEKRGDDGEPSKEGNFKGDNKRTRTRKVFATITNLLRRSTQVWNPNLQTALLTISPRCLVLVGRVMSLVVLDHYNSACPMLNRAPGQGGNLPNQALAIKGGQGRGNNGLSPSREIKFRINLIPGAIPVMKSPYRLAPTKMEELSNELKELRIRIKDRLKAARDRQKSYADKQRKALEFSVGDHLLLNLSPWKGVVCFKKKGKLVPRFVGPFDIIERIGPVAYRLRLPQELSSVHDTFHVSNLKKFLADPTLHVPLEEIQVDAKLNFVEEPVEILGREINNLKRSRISIVKIEYPANGHYTRDCQKSIFCDAKYFREQILLAMKDEAESNLKDEENDFMQDNYYGDEALEELTAAVIMMARIQPTDNNADSEPSNDAKVVSEINASNKLAKKAFKERENRYLDDIVDLEEKISSHDRIVYKMGQSIQTIHMLRKQPNKFYDPFLKARLGYKNPERLKKSIAAQLKMYHCEMFHSTNLKIDSPDSEEALKEVEESVESSNSVRRPKSKDTKSRDRVLKNTNDKRPSTHVQKMSSSVCVDSNKYETMNSIVCQPNASVLNTKTVNAVNDSSNIVCKDVFFLSHEKCVARYALSRDSKVIQLVLWIVDSGCSKHMTGNLSLLRNVVEKVIGTVRFMNDHFAAIIGYGDYSQGNLMICYVYYVEGLGHNLFLVG</sequence>
<dbReference type="EMBL" id="BKCJ010005246">
    <property type="protein sequence ID" value="GEU65669.1"/>
    <property type="molecule type" value="Genomic_DNA"/>
</dbReference>
<dbReference type="PANTHER" id="PTHR46148">
    <property type="entry name" value="CHROMO DOMAIN-CONTAINING PROTEIN"/>
    <property type="match status" value="1"/>
</dbReference>
<keyword evidence="4" id="KW-0808">Transferase</keyword>
<feature type="compositionally biased region" description="Basic and acidic residues" evidence="1">
    <location>
        <begin position="126"/>
        <end position="149"/>
    </location>
</feature>
<dbReference type="Pfam" id="PF22936">
    <property type="entry name" value="Pol_BBD"/>
    <property type="match status" value="1"/>
</dbReference>
<dbReference type="GO" id="GO:0003964">
    <property type="term" value="F:RNA-directed DNA polymerase activity"/>
    <property type="evidence" value="ECO:0007669"/>
    <property type="project" value="UniProtKB-KW"/>
</dbReference>
<dbReference type="AlphaFoldDB" id="A0A6L2LX01"/>
<evidence type="ECO:0000313" key="4">
    <source>
        <dbReference type="EMBL" id="GEU65669.1"/>
    </source>
</evidence>
<dbReference type="InterPro" id="IPR054722">
    <property type="entry name" value="PolX-like_BBD"/>
</dbReference>
<organism evidence="4">
    <name type="scientific">Tanacetum cinerariifolium</name>
    <name type="common">Dalmatian daisy</name>
    <name type="synonym">Chrysanthemum cinerariifolium</name>
    <dbReference type="NCBI Taxonomy" id="118510"/>
    <lineage>
        <taxon>Eukaryota</taxon>
        <taxon>Viridiplantae</taxon>
        <taxon>Streptophyta</taxon>
        <taxon>Embryophyta</taxon>
        <taxon>Tracheophyta</taxon>
        <taxon>Spermatophyta</taxon>
        <taxon>Magnoliopsida</taxon>
        <taxon>eudicotyledons</taxon>
        <taxon>Gunneridae</taxon>
        <taxon>Pentapetalae</taxon>
        <taxon>asterids</taxon>
        <taxon>campanulids</taxon>
        <taxon>Asterales</taxon>
        <taxon>Asteraceae</taxon>
        <taxon>Asteroideae</taxon>
        <taxon>Anthemideae</taxon>
        <taxon>Anthemidinae</taxon>
        <taxon>Tanacetum</taxon>
    </lineage>
</organism>
<feature type="region of interest" description="Disordered" evidence="1">
    <location>
        <begin position="616"/>
        <end position="656"/>
    </location>
</feature>
<dbReference type="InterPro" id="IPR056924">
    <property type="entry name" value="SH3_Tf2-1"/>
</dbReference>
<keyword evidence="4" id="KW-0548">Nucleotidyltransferase</keyword>
<reference evidence="4" key="1">
    <citation type="journal article" date="2019" name="Sci. Rep.">
        <title>Draft genome of Tanacetum cinerariifolium, the natural source of mosquito coil.</title>
        <authorList>
            <person name="Yamashiro T."/>
            <person name="Shiraishi A."/>
            <person name="Satake H."/>
            <person name="Nakayama K."/>
        </authorList>
    </citation>
    <scope>NUCLEOTIDE SEQUENCE</scope>
</reference>
<comment type="caution">
    <text evidence="4">The sequence shown here is derived from an EMBL/GenBank/DDBJ whole genome shotgun (WGS) entry which is preliminary data.</text>
</comment>